<comment type="caution">
    <text evidence="2">The sequence shown here is derived from an EMBL/GenBank/DDBJ whole genome shotgun (WGS) entry which is preliminary data.</text>
</comment>
<dbReference type="Proteomes" id="UP000240357">
    <property type="component" value="Unassembled WGS sequence"/>
</dbReference>
<name>A0A2T2YK58_9BACT</name>
<dbReference type="RefSeq" id="WP_106932070.1">
    <property type="nucleotide sequence ID" value="NZ_PYFT01000001.1"/>
</dbReference>
<organism evidence="2 3">
    <name type="scientific">Adhaeribacter arboris</name>
    <dbReference type="NCBI Taxonomy" id="2072846"/>
    <lineage>
        <taxon>Bacteria</taxon>
        <taxon>Pseudomonadati</taxon>
        <taxon>Bacteroidota</taxon>
        <taxon>Cytophagia</taxon>
        <taxon>Cytophagales</taxon>
        <taxon>Hymenobacteraceae</taxon>
        <taxon>Adhaeribacter</taxon>
    </lineage>
</organism>
<dbReference type="AlphaFoldDB" id="A0A2T2YK58"/>
<keyword evidence="1" id="KW-1133">Transmembrane helix</keyword>
<dbReference type="EMBL" id="PYFT01000001">
    <property type="protein sequence ID" value="PSR55888.1"/>
    <property type="molecule type" value="Genomic_DNA"/>
</dbReference>
<feature type="transmembrane region" description="Helical" evidence="1">
    <location>
        <begin position="12"/>
        <end position="30"/>
    </location>
</feature>
<feature type="transmembrane region" description="Helical" evidence="1">
    <location>
        <begin position="257"/>
        <end position="274"/>
    </location>
</feature>
<keyword evidence="3" id="KW-1185">Reference proteome</keyword>
<feature type="transmembrane region" description="Helical" evidence="1">
    <location>
        <begin position="224"/>
        <end position="245"/>
    </location>
</feature>
<evidence type="ECO:0000256" key="1">
    <source>
        <dbReference type="SAM" id="Phobius"/>
    </source>
</evidence>
<sequence>MDLGLKDIGFTFIVGAITILGFELILFYFLNTNITGFFSGKIGLGVAPKKSKLNANTTGSNNQMESIIGTSGFLLLSFTIGIIVEDASYKFMDPDKIPIFEEWLSNIYPQRKKMDVASVHVLMNDCDKLIPNSLGKDLARVNAFTKGLYHPDSYKRDTINQIEQWFVNSNPESSPIRMWPKFNKSVEGAIKGLYYVAKNTVFLKENYYDELKRIQNRIDLSRSLLILSVIYFFISLPFAIIALFYKGSNRIPLRSYLIVYITFLSAWYFSNLAYRRESEEFNKRVFGYFSTMLLNERLFKSEGK</sequence>
<reference evidence="2 3" key="1">
    <citation type="submission" date="2018-03" db="EMBL/GenBank/DDBJ databases">
        <title>Adhaeribacter sp. HMF7605 Genome sequencing and assembly.</title>
        <authorList>
            <person name="Kang H."/>
            <person name="Kang J."/>
            <person name="Cha I."/>
            <person name="Kim H."/>
            <person name="Joh K."/>
        </authorList>
    </citation>
    <scope>NUCLEOTIDE SEQUENCE [LARGE SCALE GENOMIC DNA]</scope>
    <source>
        <strain evidence="2 3">HMF7605</strain>
    </source>
</reference>
<keyword evidence="1" id="KW-0472">Membrane</keyword>
<dbReference type="OrthoDB" id="9974178at2"/>
<keyword evidence="1" id="KW-0812">Transmembrane</keyword>
<evidence type="ECO:0000313" key="2">
    <source>
        <dbReference type="EMBL" id="PSR55888.1"/>
    </source>
</evidence>
<proteinExistence type="predicted"/>
<accession>A0A2T2YK58</accession>
<gene>
    <name evidence="2" type="ORF">AHMF7605_21480</name>
</gene>
<evidence type="ECO:0000313" key="3">
    <source>
        <dbReference type="Proteomes" id="UP000240357"/>
    </source>
</evidence>
<protein>
    <submittedName>
        <fullName evidence="2">Uncharacterized protein</fullName>
    </submittedName>
</protein>